<organism evidence="1">
    <name type="scientific">marine sediment metagenome</name>
    <dbReference type="NCBI Taxonomy" id="412755"/>
    <lineage>
        <taxon>unclassified sequences</taxon>
        <taxon>metagenomes</taxon>
        <taxon>ecological metagenomes</taxon>
    </lineage>
</organism>
<sequence>MKAPNVPVICTCGYDGKLTSPLCPLHGEHGLTARIERLEAINRDLLAALE</sequence>
<protein>
    <submittedName>
        <fullName evidence="1">Uncharacterized protein</fullName>
    </submittedName>
</protein>
<feature type="non-terminal residue" evidence="1">
    <location>
        <position position="50"/>
    </location>
</feature>
<reference evidence="1" key="1">
    <citation type="journal article" date="2015" name="Nature">
        <title>Complex archaea that bridge the gap between prokaryotes and eukaryotes.</title>
        <authorList>
            <person name="Spang A."/>
            <person name="Saw J.H."/>
            <person name="Jorgensen S.L."/>
            <person name="Zaremba-Niedzwiedzka K."/>
            <person name="Martijn J."/>
            <person name="Lind A.E."/>
            <person name="van Eijk R."/>
            <person name="Schleper C."/>
            <person name="Guy L."/>
            <person name="Ettema T.J."/>
        </authorList>
    </citation>
    <scope>NUCLEOTIDE SEQUENCE</scope>
</reference>
<dbReference type="AlphaFoldDB" id="A0A0F9LLI7"/>
<comment type="caution">
    <text evidence="1">The sequence shown here is derived from an EMBL/GenBank/DDBJ whole genome shotgun (WGS) entry which is preliminary data.</text>
</comment>
<proteinExistence type="predicted"/>
<name>A0A0F9LLI7_9ZZZZ</name>
<gene>
    <name evidence="1" type="ORF">LCGC14_1493890</name>
</gene>
<dbReference type="EMBL" id="LAZR01010769">
    <property type="protein sequence ID" value="KKM65190.1"/>
    <property type="molecule type" value="Genomic_DNA"/>
</dbReference>
<accession>A0A0F9LLI7</accession>
<evidence type="ECO:0000313" key="1">
    <source>
        <dbReference type="EMBL" id="KKM65190.1"/>
    </source>
</evidence>